<accession>A0A9E9NTE3</accession>
<dbReference type="EMBL" id="CP098251">
    <property type="protein sequence ID" value="WAV90527.1"/>
    <property type="molecule type" value="Genomic_DNA"/>
</dbReference>
<evidence type="ECO:0000313" key="2">
    <source>
        <dbReference type="EMBL" id="WAV90527.1"/>
    </source>
</evidence>
<feature type="region of interest" description="Disordered" evidence="1">
    <location>
        <begin position="1"/>
        <end position="20"/>
    </location>
</feature>
<gene>
    <name evidence="2" type="ORF">NB646_06545</name>
</gene>
<evidence type="ECO:0000256" key="1">
    <source>
        <dbReference type="SAM" id="MobiDB-lite"/>
    </source>
</evidence>
<dbReference type="Proteomes" id="UP001164819">
    <property type="component" value="Chromosome"/>
</dbReference>
<name>A0A9E9NTE3_9BURK</name>
<dbReference type="AlphaFoldDB" id="A0A9E9NTE3"/>
<organism evidence="2">
    <name type="scientific">Oxalobacter aliiformigenes</name>
    <dbReference type="NCBI Taxonomy" id="2946593"/>
    <lineage>
        <taxon>Bacteria</taxon>
        <taxon>Pseudomonadati</taxon>
        <taxon>Pseudomonadota</taxon>
        <taxon>Betaproteobacteria</taxon>
        <taxon>Burkholderiales</taxon>
        <taxon>Oxalobacteraceae</taxon>
        <taxon>Oxalobacter</taxon>
    </lineage>
</organism>
<dbReference type="RefSeq" id="WP_269315571.1">
    <property type="nucleotide sequence ID" value="NZ_CP098251.1"/>
</dbReference>
<protein>
    <submittedName>
        <fullName evidence="2">DUF4795 domain-containing protein</fullName>
    </submittedName>
</protein>
<feature type="compositionally biased region" description="Basic and acidic residues" evidence="1">
    <location>
        <begin position="1"/>
        <end position="17"/>
    </location>
</feature>
<sequence length="291" mass="30489">MTKLPDKNLLDGTKKPETTTGEFRLAMGNIRQFLFELFGDESSDKETARQTLGIDIDQLKEGIASKADKQTVEMALEEKADKKDLSLVATTGDYNHLVNKPEKSDTLEGYGIIADTTPTTGSTRPVTSDGIQKYVDSKVEGKIIPRGIQVFTQSGAFVVPKGVTSIKVRLCGGGGSGVTHDIPVGGGTSSFGTLLSATGGYANNVSNNTYGSSNGSGTGGQFNCHVGIQPLYGFGNPPFTTDGRPGYGGYAEGTYDVTPGESYAVTVGGGATGWYVGTAYPSQPGLVIVEW</sequence>
<proteinExistence type="predicted"/>
<reference evidence="2" key="1">
    <citation type="journal article" date="2022" name="Front. Microbiol.">
        <title>New perspectives on an old grouping: The genomic and phenotypic variability of Oxalobacter formigenes and the implications for calcium oxalate stone prevention.</title>
        <authorList>
            <person name="Chmiel J.A."/>
            <person name="Carr C."/>
            <person name="Stuivenberg G.A."/>
            <person name="Venema R."/>
            <person name="Chanyi R.M."/>
            <person name="Al K.F."/>
            <person name="Giguere D."/>
            <person name="Say H."/>
            <person name="Akouris P.P."/>
            <person name="Dominguez Romero S.A."/>
            <person name="Kwong A."/>
            <person name="Tai V."/>
            <person name="Koval S.F."/>
            <person name="Razvi H."/>
            <person name="Bjazevic J."/>
            <person name="Burton J.P."/>
        </authorList>
    </citation>
    <scope>NUCLEOTIDE SEQUENCE</scope>
    <source>
        <strain evidence="2">OxK</strain>
    </source>
</reference>